<dbReference type="RefSeq" id="WP_238249917.1">
    <property type="nucleotide sequence ID" value="NZ_BPQX01000035.1"/>
</dbReference>
<proteinExistence type="predicted"/>
<reference evidence="2 3" key="1">
    <citation type="submission" date="2023-07" db="EMBL/GenBank/DDBJ databases">
        <title>Genomic Encyclopedia of Type Strains, Phase IV (KMG-IV): sequencing the most valuable type-strain genomes for metagenomic binning, comparative biology and taxonomic classification.</title>
        <authorList>
            <person name="Goeker M."/>
        </authorList>
    </citation>
    <scope>NUCLEOTIDE SEQUENCE [LARGE SCALE GENOMIC DNA]</scope>
    <source>
        <strain evidence="2 3">DSM 19562</strain>
    </source>
</reference>
<accession>A0ABU0HTW2</accession>
<dbReference type="Proteomes" id="UP001236369">
    <property type="component" value="Unassembled WGS sequence"/>
</dbReference>
<feature type="region of interest" description="Disordered" evidence="1">
    <location>
        <begin position="159"/>
        <end position="182"/>
    </location>
</feature>
<dbReference type="EMBL" id="JAUSVV010000022">
    <property type="protein sequence ID" value="MDQ0445165.1"/>
    <property type="molecule type" value="Genomic_DNA"/>
</dbReference>
<organism evidence="2 3">
    <name type="scientific">Methylobacterium persicinum</name>
    <dbReference type="NCBI Taxonomy" id="374426"/>
    <lineage>
        <taxon>Bacteria</taxon>
        <taxon>Pseudomonadati</taxon>
        <taxon>Pseudomonadota</taxon>
        <taxon>Alphaproteobacteria</taxon>
        <taxon>Hyphomicrobiales</taxon>
        <taxon>Methylobacteriaceae</taxon>
        <taxon>Methylobacterium</taxon>
    </lineage>
</organism>
<keyword evidence="3" id="KW-1185">Reference proteome</keyword>
<protein>
    <recommendedName>
        <fullName evidence="4">Lipoprotein</fullName>
    </recommendedName>
</protein>
<evidence type="ECO:0000313" key="3">
    <source>
        <dbReference type="Proteomes" id="UP001236369"/>
    </source>
</evidence>
<evidence type="ECO:0000313" key="2">
    <source>
        <dbReference type="EMBL" id="MDQ0445165.1"/>
    </source>
</evidence>
<feature type="compositionally biased region" description="Polar residues" evidence="1">
    <location>
        <begin position="162"/>
        <end position="174"/>
    </location>
</feature>
<evidence type="ECO:0008006" key="4">
    <source>
        <dbReference type="Google" id="ProtNLM"/>
    </source>
</evidence>
<sequence length="182" mass="19061">MTLAARHTSEFLLKVELLELATDGSGADGVMDGGKIRHRACCVCAGTVLTLISACGGEIAPSIQIGDDKGGSTYGLDTLPFEIQRADGTILTGHAAVRILRVDFSSRDARGLSVCSGGFTLDQEHSSVPIGVDCTGDGILHGTVTIAWADHGEGTFTERSGRTSTFRYGSSQQRRPLPLVAP</sequence>
<comment type="caution">
    <text evidence="2">The sequence shown here is derived from an EMBL/GenBank/DDBJ whole genome shotgun (WGS) entry which is preliminary data.</text>
</comment>
<name>A0ABU0HTW2_9HYPH</name>
<gene>
    <name evidence="2" type="ORF">QO016_004692</name>
</gene>
<evidence type="ECO:0000256" key="1">
    <source>
        <dbReference type="SAM" id="MobiDB-lite"/>
    </source>
</evidence>